<dbReference type="RefSeq" id="WP_274266151.1">
    <property type="nucleotide sequence ID" value="NZ_CP117880.1"/>
</dbReference>
<keyword evidence="3" id="KW-1185">Reference proteome</keyword>
<feature type="chain" id="PRO_5045190230" description="DUF4198 domain-containing protein" evidence="1">
    <location>
        <begin position="20"/>
        <end position="145"/>
    </location>
</feature>
<name>A0ABY7WG07_9SPHI</name>
<evidence type="ECO:0008006" key="4">
    <source>
        <dbReference type="Google" id="ProtNLM"/>
    </source>
</evidence>
<proteinExistence type="predicted"/>
<gene>
    <name evidence="2" type="ORF">PQ465_14040</name>
</gene>
<dbReference type="EMBL" id="CP117880">
    <property type="protein sequence ID" value="WDF67422.1"/>
    <property type="molecule type" value="Genomic_DNA"/>
</dbReference>
<reference evidence="2 3" key="1">
    <citation type="submission" date="2023-02" db="EMBL/GenBank/DDBJ databases">
        <title>Genome sequence of Sphingobacterium sp. KACC 22765.</title>
        <authorList>
            <person name="Kim S."/>
            <person name="Heo J."/>
            <person name="Kwon S.-W."/>
        </authorList>
    </citation>
    <scope>NUCLEOTIDE SEQUENCE [LARGE SCALE GENOMIC DNA]</scope>
    <source>
        <strain evidence="2 3">KACC 22765</strain>
    </source>
</reference>
<evidence type="ECO:0000256" key="1">
    <source>
        <dbReference type="SAM" id="SignalP"/>
    </source>
</evidence>
<feature type="signal peptide" evidence="1">
    <location>
        <begin position="1"/>
        <end position="19"/>
    </location>
</feature>
<protein>
    <recommendedName>
        <fullName evidence="4">DUF4198 domain-containing protein</fullName>
    </recommendedName>
</protein>
<accession>A0ABY7WG07</accession>
<evidence type="ECO:0000313" key="2">
    <source>
        <dbReference type="EMBL" id="WDF67422.1"/>
    </source>
</evidence>
<dbReference type="Proteomes" id="UP001221558">
    <property type="component" value="Chromosome"/>
</dbReference>
<sequence length="145" mass="15583">MKKIVSICLLALAVTAVGASVKEPVSKPIVHMKKKVNTYNVRVGYENLDGSTSLTATTDSPGFTATNVETGEEFFIGLYRSPSGFFLPYQLPGVISALPAGTYEFTAERGQGNWTGYSSVTVTLSADQVDSEGYITVYVPIAWVE</sequence>
<organism evidence="2 3">
    <name type="scientific">Sphingobacterium oryzagri</name>
    <dbReference type="NCBI Taxonomy" id="3025669"/>
    <lineage>
        <taxon>Bacteria</taxon>
        <taxon>Pseudomonadati</taxon>
        <taxon>Bacteroidota</taxon>
        <taxon>Sphingobacteriia</taxon>
        <taxon>Sphingobacteriales</taxon>
        <taxon>Sphingobacteriaceae</taxon>
        <taxon>Sphingobacterium</taxon>
    </lineage>
</organism>
<evidence type="ECO:0000313" key="3">
    <source>
        <dbReference type="Proteomes" id="UP001221558"/>
    </source>
</evidence>
<keyword evidence="1" id="KW-0732">Signal</keyword>